<dbReference type="RefSeq" id="XP_012770323.1">
    <property type="nucleotide sequence ID" value="XM_012914869.1"/>
</dbReference>
<dbReference type="GeneID" id="24561600"/>
<evidence type="ECO:0008006" key="4">
    <source>
        <dbReference type="Google" id="ProtNLM"/>
    </source>
</evidence>
<feature type="transmembrane region" description="Helical" evidence="2">
    <location>
        <begin position="1428"/>
        <end position="1449"/>
    </location>
</feature>
<protein>
    <recommendedName>
        <fullName evidence="4">C3H1-type domain-containing protein</fullName>
    </recommendedName>
</protein>
<reference evidence="3" key="1">
    <citation type="journal article" date="2014" name="Nucleic Acids Res.">
        <title>The evolutionary dynamics of variant antigen genes in Babesia reveal a history of genomic innovation underlying host-parasite interaction.</title>
        <authorList>
            <person name="Jackson A.P."/>
            <person name="Otto T.D."/>
            <person name="Darby A."/>
            <person name="Ramaprasad A."/>
            <person name="Xia D."/>
            <person name="Echaide I.E."/>
            <person name="Farber M."/>
            <person name="Gahlot S."/>
            <person name="Gamble J."/>
            <person name="Gupta D."/>
            <person name="Gupta Y."/>
            <person name="Jackson L."/>
            <person name="Malandrin L."/>
            <person name="Malas T.B."/>
            <person name="Moussa E."/>
            <person name="Nair M."/>
            <person name="Reid AJ."/>
            <person name="Sanders M."/>
            <person name="Sharma J."/>
            <person name="Tracey A."/>
            <person name="Quail M.A."/>
            <person name="Weir W."/>
            <person name="Wastling J.M."/>
            <person name="Hall N."/>
            <person name="Willadsen P."/>
            <person name="Lingelbach K."/>
            <person name="Shiels B."/>
            <person name="Tait A."/>
            <person name="Berriman M."/>
            <person name="Allred D.R."/>
            <person name="Pain A."/>
        </authorList>
    </citation>
    <scope>NUCLEOTIDE SEQUENCE</scope>
    <source>
        <strain evidence="3">Bond</strain>
    </source>
</reference>
<keyword evidence="2" id="KW-1133">Transmembrane helix</keyword>
<evidence type="ECO:0000313" key="3">
    <source>
        <dbReference type="EMBL" id="CDR71373.1"/>
    </source>
</evidence>
<dbReference type="VEuPathDB" id="PiroplasmaDB:BBBOND_0000190"/>
<name>A0A061BKC3_BABBI</name>
<keyword evidence="2" id="KW-0472">Membrane</keyword>
<evidence type="ECO:0000256" key="1">
    <source>
        <dbReference type="SAM" id="Coils"/>
    </source>
</evidence>
<organism evidence="3">
    <name type="scientific">Babesia bigemina</name>
    <dbReference type="NCBI Taxonomy" id="5866"/>
    <lineage>
        <taxon>Eukaryota</taxon>
        <taxon>Sar</taxon>
        <taxon>Alveolata</taxon>
        <taxon>Apicomplexa</taxon>
        <taxon>Aconoidasida</taxon>
        <taxon>Piroplasmida</taxon>
        <taxon>Babesiidae</taxon>
        <taxon>Babesia</taxon>
    </lineage>
</organism>
<feature type="coiled-coil region" evidence="1">
    <location>
        <begin position="512"/>
        <end position="539"/>
    </location>
</feature>
<dbReference type="OrthoDB" id="5792673at2759"/>
<evidence type="ECO:0000256" key="2">
    <source>
        <dbReference type="SAM" id="Phobius"/>
    </source>
</evidence>
<dbReference type="EMBL" id="LK054826">
    <property type="protein sequence ID" value="CDR71373.1"/>
    <property type="molecule type" value="Genomic_DNA"/>
</dbReference>
<dbReference type="KEGG" id="bbig:BBBOND_0000190"/>
<accession>A0A061BKC3</accession>
<proteinExistence type="predicted"/>
<gene>
    <name evidence="3" type="ORF">BBBOND_0000190</name>
</gene>
<keyword evidence="2" id="KW-0812">Transmembrane</keyword>
<reference evidence="3" key="2">
    <citation type="submission" date="2014-06" db="EMBL/GenBank/DDBJ databases">
        <authorList>
            <person name="Aslett M."/>
            <person name="De Silva Nishadi"/>
        </authorList>
    </citation>
    <scope>NUCLEOTIDE SEQUENCE</scope>
    <source>
        <strain evidence="3">Bond</strain>
    </source>
</reference>
<sequence>MGFLLSCLEGSKELLKHYNPQITQIIEHLQSSIGKGLGVSGFADVIGKVKSGLQGYESGMEERIAEVKKPLQTMQESFRYLETYLTDVSKKNLATQLDHVASQASTYMSKSFESLAGMNKLDTISKGKLECHVKSVLQATKNFKEVNDSKQLKKQAAEVDRQLQHQRQRITVAINVGTNLVKQTLKKQFDSVRSSVHDVNDNNSQQFKLLYDAVKAAQGKVNELLQSFNDVYANEITKHIDKLRANMTNITKNSVAKSNLKSEFMRVMETVTEIEVAYQTKLLDIKRDVEAAVSQAVNRLKTVDNAVKSGLSKVRQDIYGNLEGFVQGLVEKVKAAAAQSIPVSDTYPGVKALGSNLTEYLPLFGQQITDVAIGKNEFAQKLEHFMNYLHKMSTRPTMNLDTTTLIGALSIAIDGQIEKVIKDEEEIHFQLQKIMEAYQDETQDPALPNKLRSMIDEIKTPVKDITSSTGAVNTSAIEDYDTSKPLYDAASHVVYSVITSLEDIPACVDAVLEISQNKMASLEEAIAAIKSRIDIVEQALISAESTLRAYIDAAYRAIETSRQKSKQTVEHFQTTLLSTVSSAFSSLTHQVQSLFAKQKQAELAALESVVTQQLKEIDKIIKDDSINGLKGFLSDLQYSITQQFPNGSLNDSTKLPVVAIKLVQFFDPLFEYVIRQLTPKTQMLPSTSDAQSTDPTVTRVRSISTKLNKLLTHLMNNNNRTYNFDYTFETNLDALKQSVRALGASKFGDGAHPDLLNLIKCGMTDFNTQLDYAYVSRYSERTSVDNNSSVYAKIGMTIIPILLTDFKEILANTDDIGDWLNLSLNLRDDNALGSFLQTAGYDVPTSTDVSNGHLKNKQDFCGGEIRDILTKRVTHKLFNTTKHTTYTDGMTLEHEEEDGVLQKLHAFLGQYFKACHITHTKSPRSPCNVFHMLCWLSGLQFNSVFNPLFESIKELFMVPVDSNPNEKTLKPMNAYPKSFLPDDVGSAIHHICSYSYATLTTIIGTGNAFTNYASDMCNNSMRLYYPSRGEECLYMLLDILSRLFPALEFLKKQCGTTSKDYGWADCHYGKDVIQSNWQCNNHPIEKPTSQPTCQANCKPKCRPTSPLMSYLNDCLPGHIPHQLRSIGCKYECNTCSKSRPGMPCITPLGFRGFSGSMKTGQELSDVIKEFLSHEHISSLFCLVQKPPSTLPEHFGFALSLIRHWHYDLEFGGNAVNKPPMQISVENSIEETSMQLYNNSGDLTKTYIDAYGSTSASHVLCKLPHLSNMTNAEPCHKFRKECAPYLASLCENNYKTLATKHSGLYLSWAIYLPWTFHKYLKSLLDEFRQIYCREWGCGRCQNENGCRSGHHGSFENPCHCKSLVSCKGVSPTLYKCGFMFGNLVTLNHGLYPKSCYNFQKTLSSVIHSKYFTDLFDKCDDFLFAIRAPFIWTTLSLWLLSLLYLLHIMVIRLDLLHIKSHLHSPSSHRIAAQSLLAAARVNKLNRVFYLQP</sequence>
<keyword evidence="1" id="KW-0175">Coiled coil</keyword>